<feature type="compositionally biased region" description="Low complexity" evidence="1">
    <location>
        <begin position="1"/>
        <end position="26"/>
    </location>
</feature>
<comment type="caution">
    <text evidence="3">The sequence shown here is derived from an EMBL/GenBank/DDBJ whole genome shotgun (WGS) entry which is preliminary data.</text>
</comment>
<dbReference type="SUPFAM" id="SSF81593">
    <property type="entry name" value="Nucleotidyltransferase substrate binding subunit/domain"/>
    <property type="match status" value="1"/>
</dbReference>
<protein>
    <submittedName>
        <fullName evidence="3">HEPN domain-containing protein</fullName>
    </submittedName>
</protein>
<organism evidence="3 4">
    <name type="scientific">Candidatus Segetimicrobium genomatis</name>
    <dbReference type="NCBI Taxonomy" id="2569760"/>
    <lineage>
        <taxon>Bacteria</taxon>
        <taxon>Bacillati</taxon>
        <taxon>Candidatus Sysuimicrobiota</taxon>
        <taxon>Candidatus Sysuimicrobiia</taxon>
        <taxon>Candidatus Sysuimicrobiales</taxon>
        <taxon>Candidatus Segetimicrobiaceae</taxon>
        <taxon>Candidatus Segetimicrobium</taxon>
    </lineage>
</organism>
<gene>
    <name evidence="3" type="ORF">E6H05_08155</name>
</gene>
<sequence>MARAISTSSLSSTRASPSSSAAAGSIRRSHPRSEWISSSRKPDAGAGGRRRLAQAENDLAFAELASREAFFAQACFHGQQAAEKALKAFLYARGAEQVLGHSGRRSRCRMREARRCVHAALVAGGASRPVLPAHSLPEHLAGWHPRRRLRWLGRRSRRFSGGALAPRRCNRLLARVRPGWV</sequence>
<feature type="domain" description="HEPN" evidence="2">
    <location>
        <begin position="50"/>
        <end position="102"/>
    </location>
</feature>
<dbReference type="InterPro" id="IPR007842">
    <property type="entry name" value="HEPN_dom"/>
</dbReference>
<evidence type="ECO:0000259" key="2">
    <source>
        <dbReference type="Pfam" id="PF05168"/>
    </source>
</evidence>
<dbReference type="Proteomes" id="UP000318834">
    <property type="component" value="Unassembled WGS sequence"/>
</dbReference>
<accession>A0A537IT57</accession>
<feature type="region of interest" description="Disordered" evidence="1">
    <location>
        <begin position="1"/>
        <end position="51"/>
    </location>
</feature>
<evidence type="ECO:0000313" key="3">
    <source>
        <dbReference type="EMBL" id="TMI74509.1"/>
    </source>
</evidence>
<dbReference type="Gene3D" id="1.20.120.330">
    <property type="entry name" value="Nucleotidyltransferases domain 2"/>
    <property type="match status" value="1"/>
</dbReference>
<reference evidence="3 4" key="1">
    <citation type="journal article" date="2019" name="Nat. Microbiol.">
        <title>Mediterranean grassland soil C-N compound turnover is dependent on rainfall and depth, and is mediated by genomically divergent microorganisms.</title>
        <authorList>
            <person name="Diamond S."/>
            <person name="Andeer P.F."/>
            <person name="Li Z."/>
            <person name="Crits-Christoph A."/>
            <person name="Burstein D."/>
            <person name="Anantharaman K."/>
            <person name="Lane K.R."/>
            <person name="Thomas B.C."/>
            <person name="Pan C."/>
            <person name="Northen T.R."/>
            <person name="Banfield J.F."/>
        </authorList>
    </citation>
    <scope>NUCLEOTIDE SEQUENCE [LARGE SCALE GENOMIC DNA]</scope>
    <source>
        <strain evidence="3">NP_8</strain>
    </source>
</reference>
<dbReference type="EMBL" id="VBAP01000059">
    <property type="protein sequence ID" value="TMI74509.1"/>
    <property type="molecule type" value="Genomic_DNA"/>
</dbReference>
<evidence type="ECO:0000313" key="4">
    <source>
        <dbReference type="Proteomes" id="UP000318834"/>
    </source>
</evidence>
<dbReference type="Pfam" id="PF05168">
    <property type="entry name" value="HEPN"/>
    <property type="match status" value="1"/>
</dbReference>
<dbReference type="AlphaFoldDB" id="A0A537IT57"/>
<proteinExistence type="predicted"/>
<name>A0A537IT57_9BACT</name>
<evidence type="ECO:0000256" key="1">
    <source>
        <dbReference type="SAM" id="MobiDB-lite"/>
    </source>
</evidence>